<dbReference type="EMBL" id="BART01020168">
    <property type="protein sequence ID" value="GAH00929.1"/>
    <property type="molecule type" value="Genomic_DNA"/>
</dbReference>
<protein>
    <submittedName>
        <fullName evidence="1">Uncharacterized protein</fullName>
    </submittedName>
</protein>
<proteinExistence type="predicted"/>
<gene>
    <name evidence="1" type="ORF">S01H4_37524</name>
</gene>
<evidence type="ECO:0000313" key="1">
    <source>
        <dbReference type="EMBL" id="GAH00929.1"/>
    </source>
</evidence>
<accession>X1D747</accession>
<dbReference type="AlphaFoldDB" id="X1D747"/>
<sequence length="37" mass="4359">EWIFKVNTNYLVRLTNRSGSAQKMGVLAQWYEEVPDD</sequence>
<organism evidence="1">
    <name type="scientific">marine sediment metagenome</name>
    <dbReference type="NCBI Taxonomy" id="412755"/>
    <lineage>
        <taxon>unclassified sequences</taxon>
        <taxon>metagenomes</taxon>
        <taxon>ecological metagenomes</taxon>
    </lineage>
</organism>
<name>X1D747_9ZZZZ</name>
<comment type="caution">
    <text evidence="1">The sequence shown here is derived from an EMBL/GenBank/DDBJ whole genome shotgun (WGS) entry which is preliminary data.</text>
</comment>
<feature type="non-terminal residue" evidence="1">
    <location>
        <position position="1"/>
    </location>
</feature>
<reference evidence="1" key="1">
    <citation type="journal article" date="2014" name="Front. Microbiol.">
        <title>High frequency of phylogenetically diverse reductive dehalogenase-homologous genes in deep subseafloor sedimentary metagenomes.</title>
        <authorList>
            <person name="Kawai M."/>
            <person name="Futagami T."/>
            <person name="Toyoda A."/>
            <person name="Takaki Y."/>
            <person name="Nishi S."/>
            <person name="Hori S."/>
            <person name="Arai W."/>
            <person name="Tsubouchi T."/>
            <person name="Morono Y."/>
            <person name="Uchiyama I."/>
            <person name="Ito T."/>
            <person name="Fujiyama A."/>
            <person name="Inagaki F."/>
            <person name="Takami H."/>
        </authorList>
    </citation>
    <scope>NUCLEOTIDE SEQUENCE</scope>
    <source>
        <strain evidence="1">Expedition CK06-06</strain>
    </source>
</reference>